<dbReference type="EMBL" id="BMFG01000008">
    <property type="protein sequence ID" value="GGD31405.1"/>
    <property type="molecule type" value="Genomic_DNA"/>
</dbReference>
<sequence>MGFSVFAQFSKTHYIPPLSGSDGQPAQNQFLYISCPNLTPVNFTITVLGGNTINGTVSRDNPYILSIGFGTDSQLHVSKGLVNTILDNKGYVIEAEDQVYVAVRLTATPQNFQAGGLVSKGLAALGTQFRIGAFVNTGISGITLNHYTFVSILATENNTTINFSDIKPGVSLINNAFAGNNPNAIILNRGETFVMAVDGPTNANRDGLIGSLVSSDKPIAVNCGSYAGTNGNNDNNIDLGFDQIVSAERTGNQYIFIKGFGETVTERPLIVAHEDNTQVFLNNNIGTPDFIINAGDYLILDGNSFSANDNLYVQTSKNVFAYQGVGGSTQANQELYFVPPLSCQTPKIINNIPFLDNIGGLSFTENSGVNLVTKTGATLEFIINGITYTYDNLPQSIFAQGPFFVDGNPEYVTYKINGLGGNVSVFSTDELYLSYYGSSGAATYGGFYSGFTFRPEITFNRLSVAAENCIPNINLTVNSLSPFDSYQWYYNDAIIDGATNSSYTPTQPGYYYLKAAISNCGLEELISDKIPVSACPNDMDNDGVNDNIDIDNDNDGISNCVESFGDASLDLTSSSNALVVNSYFNSYNGLVTTNGTETAITPFTGTSDGLITTETAPIKENSVTYNVTFAQPLSVALQYPDLITNNAFFSSDVEYTIQVPTNHTLTVLDPDGQLLIDTNYDGIFENNVTGFSTFELRFRLNSGSFLTPGTATFKIQTYLTEFISITHKNLTDEPSKSTLQLIATCVPKDSDADGIPDQIDLDSDNDGIPDVIESQGIGFVPYDGVDTNGNGMSDAFEEANLPIDSDGDGVPDYLDLDSDNDGIYDLVETGLPLLDVNNDGRIDGLTATFGINGLFNAIETFADSGILNYTPQDTDNDGVLNYLSLDSDGDLCFDVIEAGFLDSDNNGRLGTNPIVVNANGVVLNNGGYISPNSDYLIGAPIEITTQPQDVFVCELQNTSFTIEATLSDSYQWQVSTDATTWTDLTNNVNYSGVTTVSLQINNVTNEMNGNLYRIILNRNGNSCGLISEGGILTIYPLPTINSPVNLVQCDDDTDGISAVNLRQKENEISSNFANETFTYFTNEIAAINDDNTFLINDPIAYVTGNSTVWVRVVNQDGCFRVGQLNVFVSATQIPSSFLRTFVKCDDFIDAQNDDRDGVSQFDFSNVTAEISALLPATTPFTIKYYKTLADALAETNTNGDDLAIDPSNYRNIGFPNFQQIWVRVESNLDNACFGLGPYIELTVEALPLAPTLPEFKVCDDNQDGLFAFDTSNLNSSLLNGQNQASISFTFTDSFGTTYLNELPNPFVSPSQIVTVRMTNTATQASDGPCFDETELQFTVDIRPIAFPVTISASCDTDGTEDGFFGFNTTNIQTTLLGNQTGMDVSYFDSSGQPLSSPLPNPFITNTQTITAVVTNPLNTNCPASTPITFTVHPLPQLAPDTTIRLCKDTQTTINAGLLSGNPQSFTYQWFYNTSPITGGTRPTLNITENGIYTIIVTSPFGCIQERNIIVLPSEPAIIEEIQIIDLVDINSVTILVSGTGDYVYSLTSIDGPYQESNVFTNVAPGIYTVFIKDINDCGIVTRVISVLGIPKFFTPNGDGYNDTWNIKGVSDQFNKNSILYIYDRYGKLVKQLTALSSGWDGIYNGQPLPSTDYWYVIELEDGRIAKGHFSLKR</sequence>
<accession>A0A916Y5W9</accession>
<dbReference type="Pfam" id="PF17517">
    <property type="entry name" value="IgGFc_binding"/>
    <property type="match status" value="1"/>
</dbReference>
<keyword evidence="3" id="KW-1185">Reference proteome</keyword>
<reference evidence="2" key="1">
    <citation type="journal article" date="2014" name="Int. J. Syst. Evol. Microbiol.">
        <title>Complete genome sequence of Corynebacterium casei LMG S-19264T (=DSM 44701T), isolated from a smear-ripened cheese.</title>
        <authorList>
            <consortium name="US DOE Joint Genome Institute (JGI-PGF)"/>
            <person name="Walter F."/>
            <person name="Albersmeier A."/>
            <person name="Kalinowski J."/>
            <person name="Ruckert C."/>
        </authorList>
    </citation>
    <scope>NUCLEOTIDE SEQUENCE</scope>
    <source>
        <strain evidence="2">CGMCC 1.12506</strain>
    </source>
</reference>
<evidence type="ECO:0000313" key="2">
    <source>
        <dbReference type="EMBL" id="GGD31405.1"/>
    </source>
</evidence>
<evidence type="ECO:0000313" key="3">
    <source>
        <dbReference type="Proteomes" id="UP000625735"/>
    </source>
</evidence>
<name>A0A916Y5W9_9FLAO</name>
<dbReference type="InterPro" id="IPR028974">
    <property type="entry name" value="TSP_type-3_rpt"/>
</dbReference>
<dbReference type="Gene3D" id="4.10.1080.10">
    <property type="entry name" value="TSP type-3 repeat"/>
    <property type="match status" value="1"/>
</dbReference>
<proteinExistence type="predicted"/>
<feature type="domain" description="IgGFc-binding protein N-terminal" evidence="1">
    <location>
        <begin position="123"/>
        <end position="437"/>
    </location>
</feature>
<dbReference type="InterPro" id="IPR035234">
    <property type="entry name" value="IgGFc-bd_N"/>
</dbReference>
<dbReference type="NCBIfam" id="TIGR04131">
    <property type="entry name" value="Bac_Flav_CTERM"/>
    <property type="match status" value="1"/>
</dbReference>
<gene>
    <name evidence="2" type="ORF">GCM10011343_21990</name>
</gene>
<evidence type="ECO:0000259" key="1">
    <source>
        <dbReference type="Pfam" id="PF17517"/>
    </source>
</evidence>
<dbReference type="Pfam" id="PF13585">
    <property type="entry name" value="CHU_C"/>
    <property type="match status" value="1"/>
</dbReference>
<dbReference type="SUPFAM" id="SSF103647">
    <property type="entry name" value="TSP type-3 repeat"/>
    <property type="match status" value="1"/>
</dbReference>
<dbReference type="Gene3D" id="2.60.40.10">
    <property type="entry name" value="Immunoglobulins"/>
    <property type="match status" value="2"/>
</dbReference>
<dbReference type="Proteomes" id="UP000625735">
    <property type="component" value="Unassembled WGS sequence"/>
</dbReference>
<protein>
    <recommendedName>
        <fullName evidence="1">IgGFc-binding protein N-terminal domain-containing protein</fullName>
    </recommendedName>
</protein>
<dbReference type="InterPro" id="IPR013783">
    <property type="entry name" value="Ig-like_fold"/>
</dbReference>
<organism evidence="2 3">
    <name type="scientific">Flavobacterium orientale</name>
    <dbReference type="NCBI Taxonomy" id="1756020"/>
    <lineage>
        <taxon>Bacteria</taxon>
        <taxon>Pseudomonadati</taxon>
        <taxon>Bacteroidota</taxon>
        <taxon>Flavobacteriia</taxon>
        <taxon>Flavobacteriales</taxon>
        <taxon>Flavobacteriaceae</taxon>
        <taxon>Flavobacterium</taxon>
    </lineage>
</organism>
<dbReference type="InterPro" id="IPR026341">
    <property type="entry name" value="T9SS_type_B"/>
</dbReference>
<comment type="caution">
    <text evidence="2">The sequence shown here is derived from an EMBL/GenBank/DDBJ whole genome shotgun (WGS) entry which is preliminary data.</text>
</comment>
<dbReference type="GO" id="GO:0005509">
    <property type="term" value="F:calcium ion binding"/>
    <property type="evidence" value="ECO:0007669"/>
    <property type="project" value="InterPro"/>
</dbReference>
<reference evidence="2" key="2">
    <citation type="submission" date="2020-09" db="EMBL/GenBank/DDBJ databases">
        <authorList>
            <person name="Sun Q."/>
            <person name="Zhou Y."/>
        </authorList>
    </citation>
    <scope>NUCLEOTIDE SEQUENCE</scope>
    <source>
        <strain evidence="2">CGMCC 1.12506</strain>
    </source>
</reference>